<feature type="domain" description="DUF4136" evidence="1">
    <location>
        <begin position="39"/>
        <end position="197"/>
    </location>
</feature>
<organism evidence="3 4">
    <name type="scientific">Shewanella algae</name>
    <dbReference type="NCBI Taxonomy" id="38313"/>
    <lineage>
        <taxon>Bacteria</taxon>
        <taxon>Pseudomonadati</taxon>
        <taxon>Pseudomonadota</taxon>
        <taxon>Gammaproteobacteria</taxon>
        <taxon>Alteromonadales</taxon>
        <taxon>Shewanellaceae</taxon>
        <taxon>Shewanella</taxon>
    </lineage>
</organism>
<dbReference type="EMBL" id="UGYO01000001">
    <property type="protein sequence ID" value="SUI46760.1"/>
    <property type="molecule type" value="Genomic_DNA"/>
</dbReference>
<sequence length="201" mass="22733">MGFYGRFLAWVNEEISMKYLITAAMALMLSACSTLNTGWDYDPGVNFSQYKSYAWVEKQSEDTSYHLDGLMDQRVRDALDRQLAQKGLQIATKENADILVNYLTKVDKKINVDTFNTNYGYNPYWGPGWGWGGNMQTQTTVREYEVGTLIVDLVDAKSGKLIWRGSVADTIRDSDTPQKRIAKVNEAVASVMSNFPPKVEK</sequence>
<dbReference type="Proteomes" id="UP000825078">
    <property type="component" value="Chromosome"/>
</dbReference>
<dbReference type="Pfam" id="PF13590">
    <property type="entry name" value="DUF4136"/>
    <property type="match status" value="1"/>
</dbReference>
<evidence type="ECO:0000313" key="2">
    <source>
        <dbReference type="EMBL" id="BCV44239.1"/>
    </source>
</evidence>
<dbReference type="Gene3D" id="3.30.160.670">
    <property type="match status" value="1"/>
</dbReference>
<dbReference type="EMBL" id="AP024613">
    <property type="protein sequence ID" value="BCV44239.1"/>
    <property type="molecule type" value="Genomic_DNA"/>
</dbReference>
<evidence type="ECO:0000313" key="3">
    <source>
        <dbReference type="EMBL" id="SUI46760.1"/>
    </source>
</evidence>
<evidence type="ECO:0000259" key="1">
    <source>
        <dbReference type="Pfam" id="PF13590"/>
    </source>
</evidence>
<dbReference type="InterPro" id="IPR025411">
    <property type="entry name" value="DUF4136"/>
</dbReference>
<dbReference type="Proteomes" id="UP000254069">
    <property type="component" value="Unassembled WGS sequence"/>
</dbReference>
<name>A0A379YLB7_9GAMM</name>
<keyword evidence="4" id="KW-1185">Reference proteome</keyword>
<reference evidence="3 4" key="1">
    <citation type="submission" date="2018-06" db="EMBL/GenBank/DDBJ databases">
        <authorList>
            <consortium name="Pathogen Informatics"/>
            <person name="Doyle S."/>
        </authorList>
    </citation>
    <scope>NUCLEOTIDE SEQUENCE [LARGE SCALE GENOMIC DNA]</scope>
    <source>
        <strain evidence="3 4">NCTC10738</strain>
    </source>
</reference>
<evidence type="ECO:0000313" key="4">
    <source>
        <dbReference type="Proteomes" id="UP000254069"/>
    </source>
</evidence>
<gene>
    <name evidence="3" type="ORF">NCTC10738_00212</name>
    <name evidence="2" type="ORF">TUM17379_12570</name>
</gene>
<proteinExistence type="predicted"/>
<dbReference type="PROSITE" id="PS51257">
    <property type="entry name" value="PROKAR_LIPOPROTEIN"/>
    <property type="match status" value="1"/>
</dbReference>
<dbReference type="AlphaFoldDB" id="A0A379YLB7"/>
<reference evidence="2" key="2">
    <citation type="submission" date="2021-05" db="EMBL/GenBank/DDBJ databases">
        <title>Molecular characterization for Shewanella algae harboring chromosomal blaOXA-55-like strains isolated from clinical and environment sample.</title>
        <authorList>
            <person name="Ohama Y."/>
            <person name="Aoki K."/>
            <person name="Harada S."/>
            <person name="Moriya K."/>
            <person name="Ishii Y."/>
            <person name="Tateda K."/>
        </authorList>
    </citation>
    <scope>NUCLEOTIDE SEQUENCE</scope>
    <source>
        <strain evidence="2">TUM17379</strain>
    </source>
</reference>
<protein>
    <recommendedName>
        <fullName evidence="1">DUF4136 domain-containing protein</fullName>
    </recommendedName>
</protein>
<accession>A0A379YLB7</accession>